<dbReference type="InterPro" id="IPR001873">
    <property type="entry name" value="ENaC"/>
</dbReference>
<keyword evidence="11 12" id="KW-0407">Ion channel</keyword>
<organism evidence="13">
    <name type="scientific">Lepeophtheirus salmonis</name>
    <name type="common">Salmon louse</name>
    <name type="synonym">Caligus salmonis</name>
    <dbReference type="NCBI Taxonomy" id="72036"/>
    <lineage>
        <taxon>Eukaryota</taxon>
        <taxon>Metazoa</taxon>
        <taxon>Ecdysozoa</taxon>
        <taxon>Arthropoda</taxon>
        <taxon>Crustacea</taxon>
        <taxon>Multicrustacea</taxon>
        <taxon>Hexanauplia</taxon>
        <taxon>Copepoda</taxon>
        <taxon>Siphonostomatoida</taxon>
        <taxon>Caligidae</taxon>
        <taxon>Lepeophtheirus</taxon>
    </lineage>
</organism>
<keyword evidence="7" id="KW-0915">Sodium</keyword>
<accession>A0A0K2TI82</accession>
<evidence type="ECO:0000256" key="12">
    <source>
        <dbReference type="RuleBase" id="RU000679"/>
    </source>
</evidence>
<name>A0A0K2TI82_LEPSM</name>
<keyword evidence="4 12" id="KW-0894">Sodium channel</keyword>
<dbReference type="EMBL" id="HACA01007865">
    <property type="protein sequence ID" value="CDW25226.1"/>
    <property type="molecule type" value="Transcribed_RNA"/>
</dbReference>
<sequence length="146" mass="16809">MDSNYNFNACLDRKIHQKLMKIFQCSVPFVRDTDVICISKNKSFQKNLMQLYNRYYKLKQIVLCGPPCSTLDIFSGMPHRSVHKDPHQSYMKLYMKTTIRVKTSIIDYSADTMLGEIGGSTGLLLGISLMKSGIKIKRWIMGNEDE</sequence>
<dbReference type="GO" id="GO:0005272">
    <property type="term" value="F:sodium channel activity"/>
    <property type="evidence" value="ECO:0007669"/>
    <property type="project" value="UniProtKB-KW"/>
</dbReference>
<evidence type="ECO:0000256" key="4">
    <source>
        <dbReference type="ARBA" id="ARBA00022461"/>
    </source>
</evidence>
<evidence type="ECO:0000256" key="10">
    <source>
        <dbReference type="ARBA" id="ARBA00023201"/>
    </source>
</evidence>
<reference evidence="13" key="1">
    <citation type="submission" date="2014-05" db="EMBL/GenBank/DDBJ databases">
        <authorList>
            <person name="Chronopoulou M."/>
        </authorList>
    </citation>
    <scope>NUCLEOTIDE SEQUENCE</scope>
    <source>
        <tissue evidence="13">Whole organism</tissue>
    </source>
</reference>
<comment type="similarity">
    <text evidence="2 12">Belongs to the amiloride-sensitive sodium channel (TC 1.A.6) family.</text>
</comment>
<evidence type="ECO:0000256" key="9">
    <source>
        <dbReference type="ARBA" id="ARBA00023136"/>
    </source>
</evidence>
<dbReference type="Pfam" id="PF00858">
    <property type="entry name" value="ASC"/>
    <property type="match status" value="1"/>
</dbReference>
<evidence type="ECO:0000256" key="5">
    <source>
        <dbReference type="ARBA" id="ARBA00022692"/>
    </source>
</evidence>
<evidence type="ECO:0000256" key="6">
    <source>
        <dbReference type="ARBA" id="ARBA00022989"/>
    </source>
</evidence>
<keyword evidence="6" id="KW-1133">Transmembrane helix</keyword>
<dbReference type="OrthoDB" id="7939651at2759"/>
<evidence type="ECO:0000313" key="13">
    <source>
        <dbReference type="EMBL" id="CDW25226.1"/>
    </source>
</evidence>
<proteinExistence type="inferred from homology"/>
<evidence type="ECO:0000256" key="11">
    <source>
        <dbReference type="ARBA" id="ARBA00023303"/>
    </source>
</evidence>
<dbReference type="GO" id="GO:0016020">
    <property type="term" value="C:membrane"/>
    <property type="evidence" value="ECO:0007669"/>
    <property type="project" value="UniProtKB-SubCell"/>
</dbReference>
<protein>
    <submittedName>
        <fullName evidence="13">Uncharacterized protein</fullName>
    </submittedName>
</protein>
<dbReference type="AlphaFoldDB" id="A0A0K2TI82"/>
<evidence type="ECO:0000256" key="3">
    <source>
        <dbReference type="ARBA" id="ARBA00022448"/>
    </source>
</evidence>
<evidence type="ECO:0000256" key="8">
    <source>
        <dbReference type="ARBA" id="ARBA00023065"/>
    </source>
</evidence>
<evidence type="ECO:0000256" key="2">
    <source>
        <dbReference type="ARBA" id="ARBA00007193"/>
    </source>
</evidence>
<evidence type="ECO:0000256" key="7">
    <source>
        <dbReference type="ARBA" id="ARBA00023053"/>
    </source>
</evidence>
<keyword evidence="8 12" id="KW-0406">Ion transport</keyword>
<keyword evidence="10 12" id="KW-0739">Sodium transport</keyword>
<comment type="subcellular location">
    <subcellularLocation>
        <location evidence="1">Membrane</location>
        <topology evidence="1">Multi-pass membrane protein</topology>
    </subcellularLocation>
</comment>
<keyword evidence="5 12" id="KW-0812">Transmembrane</keyword>
<keyword evidence="9" id="KW-0472">Membrane</keyword>
<evidence type="ECO:0000256" key="1">
    <source>
        <dbReference type="ARBA" id="ARBA00004141"/>
    </source>
</evidence>
<keyword evidence="3 12" id="KW-0813">Transport</keyword>